<dbReference type="SUPFAM" id="SSF55103">
    <property type="entry name" value="FAD-linked oxidases, C-terminal domain"/>
    <property type="match status" value="1"/>
</dbReference>
<dbReference type="STRING" id="106634.TVD_04215"/>
<dbReference type="InterPro" id="IPR016169">
    <property type="entry name" value="FAD-bd_PCMH_sub2"/>
</dbReference>
<evidence type="ECO:0000259" key="3">
    <source>
        <dbReference type="PROSITE" id="PS51387"/>
    </source>
</evidence>
<dbReference type="Proteomes" id="UP000064201">
    <property type="component" value="Chromosome"/>
</dbReference>
<keyword evidence="5" id="KW-1185">Reference proteome</keyword>
<dbReference type="GO" id="GO:0071949">
    <property type="term" value="F:FAD binding"/>
    <property type="evidence" value="ECO:0007669"/>
    <property type="project" value="InterPro"/>
</dbReference>
<dbReference type="PANTHER" id="PTHR11748">
    <property type="entry name" value="D-LACTATE DEHYDROGENASE"/>
    <property type="match status" value="1"/>
</dbReference>
<dbReference type="KEGG" id="tvr:TVD_04215"/>
<dbReference type="EMBL" id="CP011367">
    <property type="protein sequence ID" value="AKJ94623.1"/>
    <property type="molecule type" value="Genomic_DNA"/>
</dbReference>
<proteinExistence type="predicted"/>
<dbReference type="Pfam" id="PF01565">
    <property type="entry name" value="FAD_binding_4"/>
    <property type="match status" value="1"/>
</dbReference>
<dbReference type="PATRIC" id="fig|106634.4.peg.858"/>
<dbReference type="InterPro" id="IPR006094">
    <property type="entry name" value="Oxid_FAD_bind_N"/>
</dbReference>
<dbReference type="InterPro" id="IPR016166">
    <property type="entry name" value="FAD-bd_PCMH"/>
</dbReference>
<dbReference type="InterPro" id="IPR016164">
    <property type="entry name" value="FAD-linked_Oxase-like_C"/>
</dbReference>
<keyword evidence="1" id="KW-0285">Flavoprotein</keyword>
<dbReference type="NCBIfam" id="NF008439">
    <property type="entry name" value="PRK11282.1"/>
    <property type="match status" value="1"/>
</dbReference>
<evidence type="ECO:0000313" key="4">
    <source>
        <dbReference type="EMBL" id="AKJ94623.1"/>
    </source>
</evidence>
<dbReference type="InterPro" id="IPR036318">
    <property type="entry name" value="FAD-bd_PCMH-like_sf"/>
</dbReference>
<protein>
    <submittedName>
        <fullName evidence="4">FAD linked oxidase</fullName>
    </submittedName>
</protein>
<evidence type="ECO:0000313" key="5">
    <source>
        <dbReference type="Proteomes" id="UP000064201"/>
    </source>
</evidence>
<dbReference type="OrthoDB" id="9811557at2"/>
<dbReference type="PROSITE" id="PS51387">
    <property type="entry name" value="FAD_PCMH"/>
    <property type="match status" value="1"/>
</dbReference>
<dbReference type="PANTHER" id="PTHR11748:SF103">
    <property type="entry name" value="GLYCOLATE OXIDASE SUBUNIT GLCE"/>
    <property type="match status" value="1"/>
</dbReference>
<dbReference type="AlphaFoldDB" id="A0A0G3G0C2"/>
<evidence type="ECO:0000256" key="1">
    <source>
        <dbReference type="ARBA" id="ARBA00022630"/>
    </source>
</evidence>
<dbReference type="RefSeq" id="WP_047250894.1">
    <property type="nucleotide sequence ID" value="NZ_CP011367.1"/>
</dbReference>
<sequence>MDTGTDQSAGLAERIRTAVAAGHRLAIAGGGNQRARAFPTGFEPDVQPLEASGHHGIVNLAPSELVVTVRAGTPVMELQAALEEVDMMLPFEPAMPTPSSTVGGMVALGLSGARRPWTASLRDAVLGTRIVNGRGEILRFGGEVMKNVAGFDVSRLMAGSLGSLGLLLEVSFKLLPAPAYQAWLRQESSAAAFIEQARDWGRTALPFSGLAWADGIGHIRLGGGQEAVQEAAERLGAAPDIDGPAFWAQLRDRHLPFLTRPMARGERLWRLSLPPATPPLDLPGEWLLNWGGGERWLRSTATPDAVRAATEQAGGHARLWSGDPAGAAWLHPRAPAHARLEGEVRAALDPDGVFFAPLITPHPRTVPTS</sequence>
<dbReference type="SUPFAM" id="SSF56176">
    <property type="entry name" value="FAD-binding/transporter-associated domain-like"/>
    <property type="match status" value="1"/>
</dbReference>
<reference evidence="4 5" key="1">
    <citation type="submission" date="2015-04" db="EMBL/GenBank/DDBJ databases">
        <title>Complete Sequence for the Genome of the Thioalkalivibrio versutus D301.</title>
        <authorList>
            <person name="Mu T."/>
            <person name="Zhou J."/>
            <person name="Xu X."/>
        </authorList>
    </citation>
    <scope>NUCLEOTIDE SEQUENCE [LARGE SCALE GENOMIC DNA]</scope>
    <source>
        <strain evidence="4 5">D301</strain>
    </source>
</reference>
<gene>
    <name evidence="4" type="ORF">TVD_04215</name>
</gene>
<dbReference type="Gene3D" id="3.30.465.10">
    <property type="match status" value="1"/>
</dbReference>
<feature type="domain" description="FAD-binding PCMH-type" evidence="3">
    <location>
        <begin position="1"/>
        <end position="177"/>
    </location>
</feature>
<accession>A0A0G3G0C2</accession>
<dbReference type="GO" id="GO:0003824">
    <property type="term" value="F:catalytic activity"/>
    <property type="evidence" value="ECO:0007669"/>
    <property type="project" value="InterPro"/>
</dbReference>
<evidence type="ECO:0000256" key="2">
    <source>
        <dbReference type="ARBA" id="ARBA00022827"/>
    </source>
</evidence>
<name>A0A0G3G0C2_9GAMM</name>
<keyword evidence="2" id="KW-0274">FAD</keyword>
<organism evidence="4 5">
    <name type="scientific">Thioalkalivibrio versutus</name>
    <dbReference type="NCBI Taxonomy" id="106634"/>
    <lineage>
        <taxon>Bacteria</taxon>
        <taxon>Pseudomonadati</taxon>
        <taxon>Pseudomonadota</taxon>
        <taxon>Gammaproteobacteria</taxon>
        <taxon>Chromatiales</taxon>
        <taxon>Ectothiorhodospiraceae</taxon>
        <taxon>Thioalkalivibrio</taxon>
    </lineage>
</organism>